<organism evidence="1">
    <name type="scientific">marine sediment metagenome</name>
    <dbReference type="NCBI Taxonomy" id="412755"/>
    <lineage>
        <taxon>unclassified sequences</taxon>
        <taxon>metagenomes</taxon>
        <taxon>ecological metagenomes</taxon>
    </lineage>
</organism>
<accession>X0S0T2</accession>
<proteinExistence type="predicted"/>
<dbReference type="Pfam" id="PF17963">
    <property type="entry name" value="Big_9"/>
    <property type="match status" value="2"/>
</dbReference>
<dbReference type="AlphaFoldDB" id="X0S0T2"/>
<reference evidence="1" key="1">
    <citation type="journal article" date="2014" name="Front. Microbiol.">
        <title>High frequency of phylogenetically diverse reductive dehalogenase-homologous genes in deep subseafloor sedimentary metagenomes.</title>
        <authorList>
            <person name="Kawai M."/>
            <person name="Futagami T."/>
            <person name="Toyoda A."/>
            <person name="Takaki Y."/>
            <person name="Nishi S."/>
            <person name="Hori S."/>
            <person name="Arai W."/>
            <person name="Tsubouchi T."/>
            <person name="Morono Y."/>
            <person name="Uchiyama I."/>
            <person name="Ito T."/>
            <person name="Fujiyama A."/>
            <person name="Inagaki F."/>
            <person name="Takami H."/>
        </authorList>
    </citation>
    <scope>NUCLEOTIDE SEQUENCE</scope>
    <source>
        <strain evidence="1">Expedition CK06-06</strain>
    </source>
</reference>
<dbReference type="Gene3D" id="2.60.40.3440">
    <property type="match status" value="2"/>
</dbReference>
<sequence>MWIYDIVDAPDYGTATILEAERTTRGDTTSIRYAPAADFSGSDQFTYRIVDACGNVSSEATVYVEVVARSGMEDLFLTTCTDASVEFDVKATDPWMDPDDPDAVAFGFSILNPPAHGVVSGDLTGIVYTAQGATTADVASATIVLTYTPAAGYEGRDRMTVQCVDPFGASSEAVIDVTVQDCTEEEEPPPVAVDQGSVLRMILPPSFRSILESAGGSVLLVSLEDGLAYPGVLSAMWDESAGQYVLEVNTEGLTPGEYRLMIPLGSGETVELTIEVGEAE</sequence>
<dbReference type="EMBL" id="BARS01006507">
    <property type="protein sequence ID" value="GAF69542.1"/>
    <property type="molecule type" value="Genomic_DNA"/>
</dbReference>
<protein>
    <submittedName>
        <fullName evidence="1">Uncharacterized protein</fullName>
    </submittedName>
</protein>
<gene>
    <name evidence="1" type="ORF">S01H1_12652</name>
</gene>
<evidence type="ECO:0000313" key="1">
    <source>
        <dbReference type="EMBL" id="GAF69542.1"/>
    </source>
</evidence>
<comment type="caution">
    <text evidence="1">The sequence shown here is derived from an EMBL/GenBank/DDBJ whole genome shotgun (WGS) entry which is preliminary data.</text>
</comment>
<name>X0S0T2_9ZZZZ</name>